<dbReference type="Gene3D" id="3.40.50.80">
    <property type="entry name" value="Nucleotide-binding domain of ferredoxin-NADP reductase (FNR) module"/>
    <property type="match status" value="1"/>
</dbReference>
<dbReference type="InterPro" id="IPR001433">
    <property type="entry name" value="OxRdtase_FAD/NAD-bd"/>
</dbReference>
<dbReference type="PANTHER" id="PTHR46091">
    <property type="entry name" value="BLR7054 PROTEIN"/>
    <property type="match status" value="1"/>
</dbReference>
<gene>
    <name evidence="11" type="ORF">OWR29_03350</name>
</gene>
<dbReference type="Gene3D" id="2.40.30.10">
    <property type="entry name" value="Translation factors"/>
    <property type="match status" value="1"/>
</dbReference>
<name>A0ABT4ARZ1_9ACTN</name>
<dbReference type="Pfam" id="PF13450">
    <property type="entry name" value="NAD_binding_8"/>
    <property type="match status" value="1"/>
</dbReference>
<dbReference type="InterPro" id="IPR036010">
    <property type="entry name" value="2Fe-2S_ferredoxin-like_sf"/>
</dbReference>
<accession>A0ABT4ARZ1</accession>
<protein>
    <submittedName>
        <fullName evidence="11">FAD-dependent oxidoreductase</fullName>
    </submittedName>
</protein>
<reference evidence="11" key="1">
    <citation type="submission" date="2022-11" db="EMBL/GenBank/DDBJ databases">
        <authorList>
            <person name="Somphong A."/>
            <person name="Phongsopitanun W."/>
        </authorList>
    </citation>
    <scope>NUCLEOTIDE SEQUENCE</scope>
    <source>
        <strain evidence="11">Pm04-4</strain>
    </source>
</reference>
<dbReference type="Proteomes" id="UP001151002">
    <property type="component" value="Unassembled WGS sequence"/>
</dbReference>
<evidence type="ECO:0000256" key="3">
    <source>
        <dbReference type="ARBA" id="ARBA00022729"/>
    </source>
</evidence>
<evidence type="ECO:0000313" key="11">
    <source>
        <dbReference type="EMBL" id="MCY1137019.1"/>
    </source>
</evidence>
<keyword evidence="1" id="KW-0285">Flavoprotein</keyword>
<dbReference type="PROSITE" id="PS51384">
    <property type="entry name" value="FAD_FR"/>
    <property type="match status" value="1"/>
</dbReference>
<dbReference type="PRINTS" id="PR00371">
    <property type="entry name" value="FPNCR"/>
</dbReference>
<evidence type="ECO:0000256" key="1">
    <source>
        <dbReference type="ARBA" id="ARBA00022630"/>
    </source>
</evidence>
<dbReference type="Pfam" id="PF00111">
    <property type="entry name" value="Fer2"/>
    <property type="match status" value="1"/>
</dbReference>
<dbReference type="PROSITE" id="PS51085">
    <property type="entry name" value="2FE2S_FER_2"/>
    <property type="match status" value="1"/>
</dbReference>
<dbReference type="InterPro" id="IPR012675">
    <property type="entry name" value="Beta-grasp_dom_sf"/>
</dbReference>
<dbReference type="InterPro" id="IPR003953">
    <property type="entry name" value="FAD-dep_OxRdtase_2_FAD-bd"/>
</dbReference>
<proteinExistence type="predicted"/>
<dbReference type="SUPFAM" id="SSF63380">
    <property type="entry name" value="Riboflavin synthase domain-like"/>
    <property type="match status" value="1"/>
</dbReference>
<dbReference type="Gene3D" id="3.10.20.30">
    <property type="match status" value="1"/>
</dbReference>
<keyword evidence="5" id="KW-0521">NADP</keyword>
<evidence type="ECO:0000256" key="5">
    <source>
        <dbReference type="ARBA" id="ARBA00022857"/>
    </source>
</evidence>
<dbReference type="Pfam" id="PF00970">
    <property type="entry name" value="FAD_binding_6"/>
    <property type="match status" value="1"/>
</dbReference>
<sequence length="876" mass="95639">MSENAYEETDVVVIGSGMGGMAAARMLAQFGGKRVLVLEQHYTPGGMTHEFSREGRFKFGTGLHYMSGNAGPFLEFMTDGRVQLWPLPDDYDVLHFPDFDFSVPATREKFQARLKEQFPHEAAAIDRYFATVRRAMTGLAARNVFSSFPAPVRRMGYPVVERLFPATYRTTREQMARSFNDPRLRAVLEARWGLYGTPPGANAFGYHAAVPTTFFLDGTAHPVGGPKELNRIVLEILARYGVEVRTRQQVHRIVTERGRVREIEVEDRASGRTYRVRTPTVVSAAGVRNTYALLGPEWADKPAALPPEPSAVMLFLGLDRSPAAFGLRGENHWFMPDLDGHDGFRRELGDGTLYVSFASLNNPAARHHTVELLELVDPAAFAQWEGTDEQNRPEEYRKLKEELTRRLIARLDERWPGFARTVVFAELATPLTFENFQHSVRGSFYGLAATPERLRSGVAGARTPVKGLVVAGQDAWGSGVVGALAGGLMAANAVLSPRQTGAMWRTIRARPVRDSAAVWQGYLRVTDVEVLTPTVRKIRLAPMAGDTLPFAFAAGQYLKIDLPVAVEPIERSYSISSGPGTTDHVEIAVKRDPDGLGSTFLHDDVAAGDTLRVSGPFGEFTWQESAGTLLLIAGGIGITPLLSVLTEAAESGRTGRIVLLAGCRTEDEIPFRRELEQLPARLPGLEVVFLVSRPGDGWTGRRGRIDLETLRPYADDVTRVHLCGPAPMMQDVIGWLTELAVPRDAIHTEAFVSGRSAETRRERAHALAVAAEKAGITGYTITVEDQTFTGTPGQTLLDAANAAGVPFPQSCGEGSCGTCRVRITAGAYETDPRGMFSADELAAGWRLACQTLPTADLTVSRPSSGAPVRIVNGRRA</sequence>
<dbReference type="PRINTS" id="PR00410">
    <property type="entry name" value="PHEHYDRXLASE"/>
</dbReference>
<evidence type="ECO:0000259" key="10">
    <source>
        <dbReference type="PROSITE" id="PS51384"/>
    </source>
</evidence>
<dbReference type="PROSITE" id="PS00197">
    <property type="entry name" value="2FE2S_FER_1"/>
    <property type="match status" value="1"/>
</dbReference>
<dbReference type="EMBL" id="JAPNTZ010000001">
    <property type="protein sequence ID" value="MCY1137019.1"/>
    <property type="molecule type" value="Genomic_DNA"/>
</dbReference>
<keyword evidence="8" id="KW-0520">NAD</keyword>
<dbReference type="InterPro" id="IPR017938">
    <property type="entry name" value="Riboflavin_synthase-like_b-brl"/>
</dbReference>
<keyword evidence="3" id="KW-0732">Signal</keyword>
<evidence type="ECO:0000313" key="12">
    <source>
        <dbReference type="Proteomes" id="UP001151002"/>
    </source>
</evidence>
<keyword evidence="6" id="KW-0560">Oxidoreductase</keyword>
<dbReference type="SUPFAM" id="SSF51905">
    <property type="entry name" value="FAD/NAD(P)-binding domain"/>
    <property type="match status" value="1"/>
</dbReference>
<keyword evidence="12" id="KW-1185">Reference proteome</keyword>
<keyword evidence="2" id="KW-0479">Metal-binding</keyword>
<keyword evidence="2" id="KW-0408">Iron</keyword>
<dbReference type="InterPro" id="IPR001041">
    <property type="entry name" value="2Fe-2S_ferredoxin-type"/>
</dbReference>
<keyword evidence="2" id="KW-0001">2Fe-2S</keyword>
<keyword evidence="7" id="KW-0411">Iron-sulfur</keyword>
<keyword evidence="4" id="KW-0274">FAD</keyword>
<dbReference type="RefSeq" id="WP_267560825.1">
    <property type="nucleotide sequence ID" value="NZ_JAPNTZ010000001.1"/>
</dbReference>
<evidence type="ECO:0000259" key="9">
    <source>
        <dbReference type="PROSITE" id="PS51085"/>
    </source>
</evidence>
<dbReference type="InterPro" id="IPR017927">
    <property type="entry name" value="FAD-bd_FR_type"/>
</dbReference>
<dbReference type="InterPro" id="IPR006058">
    <property type="entry name" value="2Fe2S_fd_BS"/>
</dbReference>
<dbReference type="InterPro" id="IPR039261">
    <property type="entry name" value="FNR_nucleotide-bd"/>
</dbReference>
<comment type="caution">
    <text evidence="11">The sequence shown here is derived from an EMBL/GenBank/DDBJ whole genome shotgun (WGS) entry which is preliminary data.</text>
</comment>
<dbReference type="Pfam" id="PF00890">
    <property type="entry name" value="FAD_binding_2"/>
    <property type="match status" value="1"/>
</dbReference>
<dbReference type="SUPFAM" id="SSF54292">
    <property type="entry name" value="2Fe-2S ferredoxin-like"/>
    <property type="match status" value="1"/>
</dbReference>
<dbReference type="InterPro" id="IPR036188">
    <property type="entry name" value="FAD/NAD-bd_sf"/>
</dbReference>
<evidence type="ECO:0000256" key="6">
    <source>
        <dbReference type="ARBA" id="ARBA00023002"/>
    </source>
</evidence>
<evidence type="ECO:0000256" key="4">
    <source>
        <dbReference type="ARBA" id="ARBA00022827"/>
    </source>
</evidence>
<organism evidence="11 12">
    <name type="scientific">Paractinoplanes pyxinae</name>
    <dbReference type="NCBI Taxonomy" id="2997416"/>
    <lineage>
        <taxon>Bacteria</taxon>
        <taxon>Bacillati</taxon>
        <taxon>Actinomycetota</taxon>
        <taxon>Actinomycetes</taxon>
        <taxon>Micromonosporales</taxon>
        <taxon>Micromonosporaceae</taxon>
        <taxon>Paractinoplanes</taxon>
    </lineage>
</organism>
<evidence type="ECO:0000256" key="2">
    <source>
        <dbReference type="ARBA" id="ARBA00022714"/>
    </source>
</evidence>
<dbReference type="Pfam" id="PF00175">
    <property type="entry name" value="NAD_binding_1"/>
    <property type="match status" value="1"/>
</dbReference>
<dbReference type="Gene3D" id="3.50.50.60">
    <property type="entry name" value="FAD/NAD(P)-binding domain"/>
    <property type="match status" value="2"/>
</dbReference>
<dbReference type="InterPro" id="IPR052206">
    <property type="entry name" value="Retinol_saturase"/>
</dbReference>
<feature type="domain" description="2Fe-2S ferredoxin-type" evidence="9">
    <location>
        <begin position="779"/>
        <end position="865"/>
    </location>
</feature>
<dbReference type="CDD" id="cd00207">
    <property type="entry name" value="fer2"/>
    <property type="match status" value="1"/>
</dbReference>
<feature type="domain" description="FAD-binding FR-type" evidence="10">
    <location>
        <begin position="518"/>
        <end position="623"/>
    </location>
</feature>
<evidence type="ECO:0000256" key="7">
    <source>
        <dbReference type="ARBA" id="ARBA00023014"/>
    </source>
</evidence>
<dbReference type="PANTHER" id="PTHR46091:SF3">
    <property type="entry name" value="AMINE OXIDASE DOMAIN-CONTAINING PROTEIN"/>
    <property type="match status" value="1"/>
</dbReference>
<dbReference type="InterPro" id="IPR008333">
    <property type="entry name" value="Cbr1-like_FAD-bd_dom"/>
</dbReference>
<evidence type="ECO:0000256" key="8">
    <source>
        <dbReference type="ARBA" id="ARBA00023027"/>
    </source>
</evidence>
<dbReference type="SUPFAM" id="SSF52343">
    <property type="entry name" value="Ferredoxin reductase-like, C-terminal NADP-linked domain"/>
    <property type="match status" value="1"/>
</dbReference>
<dbReference type="InterPro" id="IPR001709">
    <property type="entry name" value="Flavoprot_Pyr_Nucl_cyt_Rdtase"/>
</dbReference>